<dbReference type="OrthoDB" id="10688516at2759"/>
<reference evidence="1" key="1">
    <citation type="journal article" date="2020" name="bioRxiv">
        <title>Comparative genomics of Chlamydomonas.</title>
        <authorList>
            <person name="Craig R.J."/>
            <person name="Hasan A.R."/>
            <person name="Ness R.W."/>
            <person name="Keightley P.D."/>
        </authorList>
    </citation>
    <scope>NUCLEOTIDE SEQUENCE</scope>
    <source>
        <strain evidence="1">CCAP 11/173</strain>
    </source>
</reference>
<name>A0A836BA74_9CHLO</name>
<keyword evidence="2" id="KW-1185">Reference proteome</keyword>
<dbReference type="AlphaFoldDB" id="A0A836BA74"/>
<evidence type="ECO:0000313" key="2">
    <source>
        <dbReference type="Proteomes" id="UP000613740"/>
    </source>
</evidence>
<accession>A0A836BA74</accession>
<dbReference type="Proteomes" id="UP000613740">
    <property type="component" value="Unassembled WGS sequence"/>
</dbReference>
<evidence type="ECO:0008006" key="3">
    <source>
        <dbReference type="Google" id="ProtNLM"/>
    </source>
</evidence>
<protein>
    <recommendedName>
        <fullName evidence="3">F-box domain-containing protein</fullName>
    </recommendedName>
</protein>
<gene>
    <name evidence="1" type="ORF">HYH02_003243</name>
</gene>
<organism evidence="1 2">
    <name type="scientific">Chlamydomonas schloesseri</name>
    <dbReference type="NCBI Taxonomy" id="2026947"/>
    <lineage>
        <taxon>Eukaryota</taxon>
        <taxon>Viridiplantae</taxon>
        <taxon>Chlorophyta</taxon>
        <taxon>core chlorophytes</taxon>
        <taxon>Chlorophyceae</taxon>
        <taxon>CS clade</taxon>
        <taxon>Chlamydomonadales</taxon>
        <taxon>Chlamydomonadaceae</taxon>
        <taxon>Chlamydomonas</taxon>
    </lineage>
</organism>
<sequence>MVAAEENVGSLGGSLADVTERLAGVGLAEGVSTCQLEAPAPTGPCPPLPANVLSLIGRHLTLEERLLAGGACKAWRSGLHEAITLLEYQLDDGSCAEARRHTCQGWAALLAAAGAAASPITAIRARVGLSGNLTTSNSVSVLVAGLASHSHLQHLSVLQAPHNSGHTLPARTRAEGGRLRRRARWARPPFTVFPSISSREMHCLCSRLSRLVSLSLRECIFLAGFDSWLHDLRSLQRLELVPTQEAVCQHVRSPDKRGRPRSAGSLRLIGLGDATRDYGSFAWGFGTFRSSATAPATAPHSAGLS</sequence>
<dbReference type="EMBL" id="JAEHOD010000006">
    <property type="protein sequence ID" value="KAG2452213.1"/>
    <property type="molecule type" value="Genomic_DNA"/>
</dbReference>
<proteinExistence type="predicted"/>
<evidence type="ECO:0000313" key="1">
    <source>
        <dbReference type="EMBL" id="KAG2452213.1"/>
    </source>
</evidence>
<comment type="caution">
    <text evidence="1">The sequence shown here is derived from an EMBL/GenBank/DDBJ whole genome shotgun (WGS) entry which is preliminary data.</text>
</comment>